<organism evidence="3 4">
    <name type="scientific">Purpureocillium lavendulum</name>
    <dbReference type="NCBI Taxonomy" id="1247861"/>
    <lineage>
        <taxon>Eukaryota</taxon>
        <taxon>Fungi</taxon>
        <taxon>Dikarya</taxon>
        <taxon>Ascomycota</taxon>
        <taxon>Pezizomycotina</taxon>
        <taxon>Sordariomycetes</taxon>
        <taxon>Hypocreomycetidae</taxon>
        <taxon>Hypocreales</taxon>
        <taxon>Ophiocordycipitaceae</taxon>
        <taxon>Purpureocillium</taxon>
    </lineage>
</organism>
<dbReference type="Pfam" id="PF13302">
    <property type="entry name" value="Acetyltransf_3"/>
    <property type="match status" value="1"/>
</dbReference>
<feature type="compositionally biased region" description="Acidic residues" evidence="1">
    <location>
        <begin position="61"/>
        <end position="75"/>
    </location>
</feature>
<sequence>MARAKRPPAPAKPVTRVPDLGPFHAPSQRDNIPHRVTSTAHAIQSPSTPSFAAAGSASGSDMDESADESSDECADDMPCRRSRRIATRIVQRPQPPPPPPPPSSKQRAPTVYKGPVKGKKNWINPKIKHVVPGIADGAASVAPGREQIRVCDILDTKFVAGETYYFVESTDGNRGWQRLGNLKMDDGGEMVQRFHQRYRGYEAGIQVMGTRRTGSGALELQVHFQRRGVNLKWRNEWVGRNRVNPRVFKAQTRLKRSRADKPAMTPEEDNGSTAPLRASHLDTRLVSPTLPIALRTIRPGDAAAMSALLSSPSAANDGGGDPNARPLDRDRCAANIARQRADAAVPSVLARDPAASPGGRVLSGPSRVNMALVLLLQPPSRQGVSEGEGERVEEEETMIGLGGFGAIKDWVRNGTALRAGDVGVMLDPAHRRRGYAAEAMRLAIDWAFTPVAAGGPQLDLVTVTTLADNEPMVRLADDALGLRGTGVLRPAEHGEPAGELYYELTPEAWTRLRA</sequence>
<dbReference type="InterPro" id="IPR000182">
    <property type="entry name" value="GNAT_dom"/>
</dbReference>
<evidence type="ECO:0000313" key="3">
    <source>
        <dbReference type="EMBL" id="KAJ6444587.1"/>
    </source>
</evidence>
<feature type="compositionally biased region" description="Pro residues" evidence="1">
    <location>
        <begin position="93"/>
        <end position="103"/>
    </location>
</feature>
<reference evidence="3" key="1">
    <citation type="submission" date="2023-01" db="EMBL/GenBank/DDBJ databases">
        <title>The growth and conidiation of Purpureocillium lavendulum are regulated by nitrogen source and histone H3K14 acetylation.</title>
        <authorList>
            <person name="Tang P."/>
            <person name="Han J."/>
            <person name="Zhang C."/>
            <person name="Tang P."/>
            <person name="Qi F."/>
            <person name="Zhang K."/>
            <person name="Liang L."/>
        </authorList>
    </citation>
    <scope>NUCLEOTIDE SEQUENCE</scope>
    <source>
        <strain evidence="3">YMF1.00683</strain>
    </source>
</reference>
<protein>
    <submittedName>
        <fullName evidence="3">Acyl-CoA N-acyltransferase</fullName>
    </submittedName>
</protein>
<dbReference type="Proteomes" id="UP001163105">
    <property type="component" value="Unassembled WGS sequence"/>
</dbReference>
<feature type="region of interest" description="Disordered" evidence="1">
    <location>
        <begin position="252"/>
        <end position="282"/>
    </location>
</feature>
<name>A0AB34G1N3_9HYPO</name>
<feature type="compositionally biased region" description="Polar residues" evidence="1">
    <location>
        <begin position="36"/>
        <end position="50"/>
    </location>
</feature>
<evidence type="ECO:0000313" key="4">
    <source>
        <dbReference type="Proteomes" id="UP001163105"/>
    </source>
</evidence>
<proteinExistence type="predicted"/>
<dbReference type="EMBL" id="JAQHRD010000002">
    <property type="protein sequence ID" value="KAJ6444587.1"/>
    <property type="molecule type" value="Genomic_DNA"/>
</dbReference>
<dbReference type="AlphaFoldDB" id="A0AB34G1N3"/>
<gene>
    <name evidence="3" type="ORF">O9K51_02982</name>
</gene>
<comment type="caution">
    <text evidence="3">The sequence shown here is derived from an EMBL/GenBank/DDBJ whole genome shotgun (WGS) entry which is preliminary data.</text>
</comment>
<feature type="domain" description="N-acetyltransferase" evidence="2">
    <location>
        <begin position="392"/>
        <end position="507"/>
    </location>
</feature>
<dbReference type="Gene3D" id="3.40.630.30">
    <property type="match status" value="1"/>
</dbReference>
<evidence type="ECO:0000256" key="1">
    <source>
        <dbReference type="SAM" id="MobiDB-lite"/>
    </source>
</evidence>
<dbReference type="InterPro" id="IPR016181">
    <property type="entry name" value="Acyl_CoA_acyltransferase"/>
</dbReference>
<dbReference type="GO" id="GO:0016747">
    <property type="term" value="F:acyltransferase activity, transferring groups other than amino-acyl groups"/>
    <property type="evidence" value="ECO:0007669"/>
    <property type="project" value="InterPro"/>
</dbReference>
<keyword evidence="4" id="KW-1185">Reference proteome</keyword>
<evidence type="ECO:0000259" key="2">
    <source>
        <dbReference type="PROSITE" id="PS51186"/>
    </source>
</evidence>
<accession>A0AB34G1N3</accession>
<dbReference type="CDD" id="cd04301">
    <property type="entry name" value="NAT_SF"/>
    <property type="match status" value="1"/>
</dbReference>
<dbReference type="SUPFAM" id="SSF55729">
    <property type="entry name" value="Acyl-CoA N-acyltransferases (Nat)"/>
    <property type="match status" value="1"/>
</dbReference>
<dbReference type="PROSITE" id="PS51186">
    <property type="entry name" value="GNAT"/>
    <property type="match status" value="1"/>
</dbReference>
<feature type="region of interest" description="Disordered" evidence="1">
    <location>
        <begin position="1"/>
        <end position="119"/>
    </location>
</feature>